<proteinExistence type="predicted"/>
<evidence type="ECO:0000313" key="2">
    <source>
        <dbReference type="Proteomes" id="UP001556367"/>
    </source>
</evidence>
<organism evidence="1 2">
    <name type="scientific">Hohenbuehelia grisea</name>
    <dbReference type="NCBI Taxonomy" id="104357"/>
    <lineage>
        <taxon>Eukaryota</taxon>
        <taxon>Fungi</taxon>
        <taxon>Dikarya</taxon>
        <taxon>Basidiomycota</taxon>
        <taxon>Agaricomycotina</taxon>
        <taxon>Agaricomycetes</taxon>
        <taxon>Agaricomycetidae</taxon>
        <taxon>Agaricales</taxon>
        <taxon>Pleurotineae</taxon>
        <taxon>Pleurotaceae</taxon>
        <taxon>Hohenbuehelia</taxon>
    </lineage>
</organism>
<sequence>MPPNHLQSPSASRSISICRRISVTRRITYRYYYAPAVHGRSTLLSLHGVPSSSFDWHRQIEYFQDQWYGIIAPDGYAYWEFLRRIDAADVIEQNLLYLKDPDCWRTYMALPGKTAEWLKSNLQPGWPEYLAAEELLRIRSEILSGGGVRSSLHWYHAQPENIDLKDNQAKHTVISLLCNY</sequence>
<protein>
    <submittedName>
        <fullName evidence="1">Uncharacterized protein</fullName>
    </submittedName>
</protein>
<dbReference type="InterPro" id="IPR029058">
    <property type="entry name" value="AB_hydrolase_fold"/>
</dbReference>
<evidence type="ECO:0000313" key="1">
    <source>
        <dbReference type="EMBL" id="KAL0957292.1"/>
    </source>
</evidence>
<dbReference type="SUPFAM" id="SSF53474">
    <property type="entry name" value="alpha/beta-Hydrolases"/>
    <property type="match status" value="1"/>
</dbReference>
<comment type="caution">
    <text evidence="1">The sequence shown here is derived from an EMBL/GenBank/DDBJ whole genome shotgun (WGS) entry which is preliminary data.</text>
</comment>
<dbReference type="EMBL" id="JASNQZ010000005">
    <property type="protein sequence ID" value="KAL0957292.1"/>
    <property type="molecule type" value="Genomic_DNA"/>
</dbReference>
<dbReference type="Gene3D" id="3.40.50.1820">
    <property type="entry name" value="alpha/beta hydrolase"/>
    <property type="match status" value="1"/>
</dbReference>
<reference evidence="2" key="1">
    <citation type="submission" date="2024-06" db="EMBL/GenBank/DDBJ databases">
        <title>Multi-omics analyses provide insights into the biosynthesis of the anticancer antibiotic pleurotin in Hohenbuehelia grisea.</title>
        <authorList>
            <person name="Weaver J.A."/>
            <person name="Alberti F."/>
        </authorList>
    </citation>
    <scope>NUCLEOTIDE SEQUENCE [LARGE SCALE GENOMIC DNA]</scope>
    <source>
        <strain evidence="2">T-177</strain>
    </source>
</reference>
<dbReference type="Proteomes" id="UP001556367">
    <property type="component" value="Unassembled WGS sequence"/>
</dbReference>
<keyword evidence="2" id="KW-1185">Reference proteome</keyword>
<name>A0ABR3JPA5_9AGAR</name>
<accession>A0ABR3JPA5</accession>
<gene>
    <name evidence="1" type="ORF">HGRIS_001105</name>
</gene>